<keyword evidence="2" id="KW-1185">Reference proteome</keyword>
<protein>
    <submittedName>
        <fullName evidence="1">Uncharacterized protein</fullName>
    </submittedName>
</protein>
<gene>
    <name evidence="1" type="ORF">SAMN06273572_102398</name>
</gene>
<evidence type="ECO:0000313" key="1">
    <source>
        <dbReference type="EMBL" id="SOH93720.1"/>
    </source>
</evidence>
<organism evidence="1 2">
    <name type="scientific">Pontivivens marinum</name>
    <dbReference type="NCBI Taxonomy" id="1690039"/>
    <lineage>
        <taxon>Bacteria</taxon>
        <taxon>Pseudomonadati</taxon>
        <taxon>Pseudomonadota</taxon>
        <taxon>Alphaproteobacteria</taxon>
        <taxon>Rhodobacterales</taxon>
        <taxon>Paracoccaceae</taxon>
        <taxon>Pontivivens</taxon>
    </lineage>
</organism>
<sequence length="98" mass="10624">MSYDAFDPWGYARLARLQHKISVTAAQTIVSRSTLFFQGALTPIEATQMWVEKPVAIAEGLQDAVLAMAKGQSPSEMMEAALKPVAAKTSANAKRLSR</sequence>
<reference evidence="2" key="1">
    <citation type="submission" date="2017-09" db="EMBL/GenBank/DDBJ databases">
        <authorList>
            <person name="Varghese N."/>
            <person name="Submissions S."/>
        </authorList>
    </citation>
    <scope>NUCLEOTIDE SEQUENCE [LARGE SCALE GENOMIC DNA]</scope>
    <source>
        <strain evidence="2">C7</strain>
    </source>
</reference>
<dbReference type="OrthoDB" id="9959992at2"/>
<name>A0A2C9CR69_9RHOB</name>
<evidence type="ECO:0000313" key="2">
    <source>
        <dbReference type="Proteomes" id="UP000220034"/>
    </source>
</evidence>
<dbReference type="AlphaFoldDB" id="A0A2C9CR69"/>
<accession>A0A2C9CR69</accession>
<dbReference type="EMBL" id="OCTN01000002">
    <property type="protein sequence ID" value="SOH93720.1"/>
    <property type="molecule type" value="Genomic_DNA"/>
</dbReference>
<dbReference type="RefSeq" id="WP_097929282.1">
    <property type="nucleotide sequence ID" value="NZ_OCTN01000002.1"/>
</dbReference>
<dbReference type="Proteomes" id="UP000220034">
    <property type="component" value="Unassembled WGS sequence"/>
</dbReference>
<proteinExistence type="predicted"/>